<protein>
    <submittedName>
        <fullName evidence="7">Solute-binding periplasmic protein</fullName>
    </submittedName>
</protein>
<dbReference type="PANTHER" id="PTHR35936:SF19">
    <property type="entry name" value="AMINO-ACID-BINDING PROTEIN YXEM-RELATED"/>
    <property type="match status" value="1"/>
</dbReference>
<dbReference type="AlphaFoldDB" id="G2G9J8"/>
<reference evidence="7 8" key="1">
    <citation type="submission" date="2011-08" db="EMBL/GenBank/DDBJ databases">
        <authorList>
            <person name="Lin Y."/>
            <person name="Hao X."/>
            <person name="Johnstone L."/>
            <person name="Miller S.J."/>
            <person name="Wei G."/>
            <person name="Rensing C."/>
        </authorList>
    </citation>
    <scope>NUCLEOTIDE SEQUENCE [LARGE SCALE GENOMIC DNA]</scope>
    <source>
        <strain evidence="7 8">K42</strain>
    </source>
</reference>
<dbReference type="OrthoDB" id="9814902at2"/>
<feature type="domain" description="Solute-binding protein family 3/N-terminal" evidence="6">
    <location>
        <begin position="44"/>
        <end position="264"/>
    </location>
</feature>
<proteinExistence type="inferred from homology"/>
<comment type="subcellular location">
    <subcellularLocation>
        <location evidence="1">Cell envelope</location>
    </subcellularLocation>
</comment>
<keyword evidence="3 5" id="KW-0732">Signal</keyword>
<dbReference type="Proteomes" id="UP000004217">
    <property type="component" value="Unassembled WGS sequence"/>
</dbReference>
<dbReference type="SMART" id="SM00062">
    <property type="entry name" value="PBPb"/>
    <property type="match status" value="1"/>
</dbReference>
<evidence type="ECO:0000256" key="4">
    <source>
        <dbReference type="RuleBase" id="RU003744"/>
    </source>
</evidence>
<dbReference type="Pfam" id="PF00497">
    <property type="entry name" value="SBP_bac_3"/>
    <property type="match status" value="1"/>
</dbReference>
<evidence type="ECO:0000313" key="7">
    <source>
        <dbReference type="EMBL" id="EGX59777.1"/>
    </source>
</evidence>
<evidence type="ECO:0000313" key="8">
    <source>
        <dbReference type="Proteomes" id="UP000004217"/>
    </source>
</evidence>
<evidence type="ECO:0000256" key="1">
    <source>
        <dbReference type="ARBA" id="ARBA00004196"/>
    </source>
</evidence>
<dbReference type="Gene3D" id="3.40.190.10">
    <property type="entry name" value="Periplasmic binding protein-like II"/>
    <property type="match status" value="2"/>
</dbReference>
<keyword evidence="8" id="KW-1185">Reference proteome</keyword>
<dbReference type="InterPro" id="IPR018313">
    <property type="entry name" value="SBP_3_CS"/>
</dbReference>
<comment type="caution">
    <text evidence="7">The sequence shown here is derived from an EMBL/GenBank/DDBJ whole genome shotgun (WGS) entry which is preliminary data.</text>
</comment>
<evidence type="ECO:0000259" key="6">
    <source>
        <dbReference type="SMART" id="SM00062"/>
    </source>
</evidence>
<dbReference type="PATRIC" id="fig|700597.3.peg.2117"/>
<dbReference type="PANTHER" id="PTHR35936">
    <property type="entry name" value="MEMBRANE-BOUND LYTIC MUREIN TRANSGLYCOSYLASE F"/>
    <property type="match status" value="1"/>
</dbReference>
<evidence type="ECO:0000256" key="5">
    <source>
        <dbReference type="SAM" id="SignalP"/>
    </source>
</evidence>
<accession>G2G9J8</accession>
<organism evidence="7 8">
    <name type="scientific">Streptomyces zinciresistens K42</name>
    <dbReference type="NCBI Taxonomy" id="700597"/>
    <lineage>
        <taxon>Bacteria</taxon>
        <taxon>Bacillati</taxon>
        <taxon>Actinomycetota</taxon>
        <taxon>Actinomycetes</taxon>
        <taxon>Kitasatosporales</taxon>
        <taxon>Streptomycetaceae</taxon>
        <taxon>Streptomyces</taxon>
    </lineage>
</organism>
<dbReference type="EMBL" id="AGBF01000024">
    <property type="protein sequence ID" value="EGX59777.1"/>
    <property type="molecule type" value="Genomic_DNA"/>
</dbReference>
<dbReference type="RefSeq" id="WP_007494183.1">
    <property type="nucleotide sequence ID" value="NZ_AGBF01000024.1"/>
</dbReference>
<evidence type="ECO:0000256" key="3">
    <source>
        <dbReference type="ARBA" id="ARBA00022729"/>
    </source>
</evidence>
<name>G2G9J8_9ACTN</name>
<dbReference type="InterPro" id="IPR001638">
    <property type="entry name" value="Solute-binding_3/MltF_N"/>
</dbReference>
<evidence type="ECO:0000256" key="2">
    <source>
        <dbReference type="ARBA" id="ARBA00010333"/>
    </source>
</evidence>
<dbReference type="GO" id="GO:0030313">
    <property type="term" value="C:cell envelope"/>
    <property type="evidence" value="ECO:0007669"/>
    <property type="project" value="UniProtKB-SubCell"/>
</dbReference>
<sequence length="279" mass="29466">MPITAHPTRCRRLALTLAAGSVLAAGCSAGSPAGTLDDARSKGTLRVALTQANPPWNFLKDDKPAGYDVDVARELAKRLGIGKVEFVGSDFGSFIGGVRAGRFDIVVSGQTITDARKKQVGFSRPYQVNGIAVFVGRGNTSVSGPSGLEGRTIAVSEGTTQAEFARTNIPGARVKTYRNATFALTDVGRGRADAALVSKFQGAYLADKNDLSVKAVGALLETEVNGMTFRKDQKDFKQKVDGALGDMIVDGTLTTISRRWLGGLDMAAELRRLPAGTSR</sequence>
<dbReference type="SUPFAM" id="SSF53850">
    <property type="entry name" value="Periplasmic binding protein-like II"/>
    <property type="match status" value="1"/>
</dbReference>
<feature type="chain" id="PRO_5003429327" evidence="5">
    <location>
        <begin position="25"/>
        <end position="279"/>
    </location>
</feature>
<feature type="signal peptide" evidence="5">
    <location>
        <begin position="1"/>
        <end position="24"/>
    </location>
</feature>
<comment type="similarity">
    <text evidence="2 4">Belongs to the bacterial solute-binding protein 3 family.</text>
</comment>
<dbReference type="PROSITE" id="PS01039">
    <property type="entry name" value="SBP_BACTERIAL_3"/>
    <property type="match status" value="1"/>
</dbReference>
<gene>
    <name evidence="7" type="ORF">SZN_10843</name>
</gene>